<reference evidence="2" key="2">
    <citation type="journal article" date="2020" name="Microorganisms">
        <title>Osmotic Adaptation and Compatible Solute Biosynthesis of Phototrophic Bacteria as Revealed from Genome Analyses.</title>
        <authorList>
            <person name="Imhoff J.F."/>
            <person name="Rahn T."/>
            <person name="Kunzel S."/>
            <person name="Keller A."/>
            <person name="Neulinger S.C."/>
        </authorList>
    </citation>
    <scope>NUCLEOTIDE SEQUENCE</scope>
    <source>
        <strain evidence="2">LMG 28126</strain>
    </source>
</reference>
<gene>
    <name evidence="2" type="ORF">CCR87_05195</name>
</gene>
<reference evidence="2" key="1">
    <citation type="submission" date="2017-05" db="EMBL/GenBank/DDBJ databases">
        <authorList>
            <person name="Imhoff J.F."/>
            <person name="Rahn T."/>
            <person name="Kuenzel S."/>
            <person name="Neulinger S.C."/>
        </authorList>
    </citation>
    <scope>NUCLEOTIDE SEQUENCE</scope>
    <source>
        <strain evidence="2">LMG 28126</strain>
    </source>
</reference>
<sequence length="123" mass="12717">AGSLALLAGDPDAGHVIDAFCGIYGRYGRLTADRVRAGVVRARAEGHAFNDSQVIEGVGAIGVPVHDPRAGAQALPVAAISVAAISSRLRPERRAEICDVIRAALAELNLSDRRTPVAADPSL</sequence>
<keyword evidence="3" id="KW-1185">Reference proteome</keyword>
<dbReference type="Pfam" id="PF01614">
    <property type="entry name" value="IclR_C"/>
    <property type="match status" value="1"/>
</dbReference>
<dbReference type="Gene3D" id="3.30.450.40">
    <property type="match status" value="1"/>
</dbReference>
<evidence type="ECO:0000313" key="2">
    <source>
        <dbReference type="EMBL" id="MBK5926747.1"/>
    </source>
</evidence>
<dbReference type="SUPFAM" id="SSF55781">
    <property type="entry name" value="GAF domain-like"/>
    <property type="match status" value="1"/>
</dbReference>
<comment type="caution">
    <text evidence="2">The sequence shown here is derived from an EMBL/GenBank/DDBJ whole genome shotgun (WGS) entry which is preliminary data.</text>
</comment>
<protein>
    <recommendedName>
        <fullName evidence="1">IclR-ED domain-containing protein</fullName>
    </recommendedName>
</protein>
<dbReference type="PROSITE" id="PS51078">
    <property type="entry name" value="ICLR_ED"/>
    <property type="match status" value="1"/>
</dbReference>
<dbReference type="RefSeq" id="WP_274609746.1">
    <property type="nucleotide sequence ID" value="NZ_NHSD01000160.1"/>
</dbReference>
<dbReference type="AlphaFoldDB" id="A0A934WIH1"/>
<evidence type="ECO:0000313" key="3">
    <source>
        <dbReference type="Proteomes" id="UP000706333"/>
    </source>
</evidence>
<proteinExistence type="predicted"/>
<evidence type="ECO:0000259" key="1">
    <source>
        <dbReference type="PROSITE" id="PS51078"/>
    </source>
</evidence>
<accession>A0A934WIH1</accession>
<dbReference type="EMBL" id="NHSD01000160">
    <property type="protein sequence ID" value="MBK5926747.1"/>
    <property type="molecule type" value="Genomic_DNA"/>
</dbReference>
<name>A0A934WIH1_9RHOB</name>
<dbReference type="InterPro" id="IPR014757">
    <property type="entry name" value="Tscrpt_reg_IclR_C"/>
</dbReference>
<feature type="domain" description="IclR-ED" evidence="1">
    <location>
        <begin position="1"/>
        <end position="114"/>
    </location>
</feature>
<feature type="non-terminal residue" evidence="2">
    <location>
        <position position="1"/>
    </location>
</feature>
<organism evidence="2 3">
    <name type="scientific">Rhodobaculum claviforme</name>
    <dbReference type="NCBI Taxonomy" id="1549854"/>
    <lineage>
        <taxon>Bacteria</taxon>
        <taxon>Pseudomonadati</taxon>
        <taxon>Pseudomonadota</taxon>
        <taxon>Alphaproteobacteria</taxon>
        <taxon>Rhodobacterales</taxon>
        <taxon>Paracoccaceae</taxon>
        <taxon>Rhodobaculum</taxon>
    </lineage>
</organism>
<dbReference type="Proteomes" id="UP000706333">
    <property type="component" value="Unassembled WGS sequence"/>
</dbReference>
<dbReference type="InterPro" id="IPR029016">
    <property type="entry name" value="GAF-like_dom_sf"/>
</dbReference>